<protein>
    <submittedName>
        <fullName evidence="6">S-adenosyl-L-methionine:carboxyl methyltransferase family protein</fullName>
    </submittedName>
</protein>
<dbReference type="AlphaFoldDB" id="A0A2Z7CKW8"/>
<dbReference type="InterPro" id="IPR042086">
    <property type="entry name" value="MeTrfase_capping"/>
</dbReference>
<evidence type="ECO:0000313" key="7">
    <source>
        <dbReference type="Proteomes" id="UP000250235"/>
    </source>
</evidence>
<evidence type="ECO:0000256" key="5">
    <source>
        <dbReference type="ARBA" id="ARBA00022842"/>
    </source>
</evidence>
<dbReference type="Gene3D" id="1.10.1200.270">
    <property type="entry name" value="Methyltransferase, alpha-helical capping domain"/>
    <property type="match status" value="1"/>
</dbReference>
<dbReference type="Pfam" id="PF03492">
    <property type="entry name" value="Methyltransf_7"/>
    <property type="match status" value="1"/>
</dbReference>
<dbReference type="GO" id="GO:0008168">
    <property type="term" value="F:methyltransferase activity"/>
    <property type="evidence" value="ECO:0007669"/>
    <property type="project" value="UniProtKB-KW"/>
</dbReference>
<dbReference type="InterPro" id="IPR005299">
    <property type="entry name" value="MeTrfase_7"/>
</dbReference>
<evidence type="ECO:0000256" key="4">
    <source>
        <dbReference type="ARBA" id="ARBA00022723"/>
    </source>
</evidence>
<dbReference type="Gene3D" id="3.40.50.150">
    <property type="entry name" value="Vaccinia Virus protein VP39"/>
    <property type="match status" value="1"/>
</dbReference>
<name>A0A2Z7CKW8_9LAMI</name>
<dbReference type="PANTHER" id="PTHR31009">
    <property type="entry name" value="S-ADENOSYL-L-METHIONINE:CARBOXYL METHYLTRANSFERASE FAMILY PROTEIN"/>
    <property type="match status" value="1"/>
</dbReference>
<dbReference type="GO" id="GO:0046872">
    <property type="term" value="F:metal ion binding"/>
    <property type="evidence" value="ECO:0007669"/>
    <property type="project" value="UniProtKB-KW"/>
</dbReference>
<evidence type="ECO:0000256" key="3">
    <source>
        <dbReference type="ARBA" id="ARBA00022679"/>
    </source>
</evidence>
<dbReference type="OrthoDB" id="1523883at2759"/>
<proteinExistence type="inferred from homology"/>
<comment type="similarity">
    <text evidence="1">Belongs to the methyltransferase superfamily. Type-7 methyltransferase family.</text>
</comment>
<reference evidence="6 7" key="1">
    <citation type="journal article" date="2015" name="Proc. Natl. Acad. Sci. U.S.A.">
        <title>The resurrection genome of Boea hygrometrica: A blueprint for survival of dehydration.</title>
        <authorList>
            <person name="Xiao L."/>
            <person name="Yang G."/>
            <person name="Zhang L."/>
            <person name="Yang X."/>
            <person name="Zhao S."/>
            <person name="Ji Z."/>
            <person name="Zhou Q."/>
            <person name="Hu M."/>
            <person name="Wang Y."/>
            <person name="Chen M."/>
            <person name="Xu Y."/>
            <person name="Jin H."/>
            <person name="Xiao X."/>
            <person name="Hu G."/>
            <person name="Bao F."/>
            <person name="Hu Y."/>
            <person name="Wan P."/>
            <person name="Li L."/>
            <person name="Deng X."/>
            <person name="Kuang T."/>
            <person name="Xiang C."/>
            <person name="Zhu J.K."/>
            <person name="Oliver M.J."/>
            <person name="He Y."/>
        </authorList>
    </citation>
    <scope>NUCLEOTIDE SEQUENCE [LARGE SCALE GENOMIC DNA]</scope>
    <source>
        <strain evidence="7">cv. XS01</strain>
    </source>
</reference>
<evidence type="ECO:0000256" key="2">
    <source>
        <dbReference type="ARBA" id="ARBA00022603"/>
    </source>
</evidence>
<dbReference type="GO" id="GO:0032259">
    <property type="term" value="P:methylation"/>
    <property type="evidence" value="ECO:0007669"/>
    <property type="project" value="UniProtKB-KW"/>
</dbReference>
<keyword evidence="4" id="KW-0479">Metal-binding</keyword>
<keyword evidence="7" id="KW-1185">Reference proteome</keyword>
<sequence length="361" mass="41078">MIVSHFIYVKACISILQNVVISKSWDLVDETLRNMFKSDGFSVCCFNMVDLGCASGPNALSVLSNVMITVQDIFKNNDSSCRGPQEFQFFLNDLPDNDFNSLFKLAENFKQEKGLLCDSRLRCFIYALPGSFYTRLFPRNSLHFAYSSFGLHWLSQVPQGLESENKDNIYIAPTSPPEVLEAYAKQYRKDLVTFLSSRAEEMVPGGRMVLTFLGRTSEDPSSKDEHAYLTILSQTLLHMVDQGLLKRDDLYSFNLPIYTPSQQEVESIVNYDGSFKVDKSVTFPVRWDAHAHDDELDLDKKRVGKLVADCIRAVTQPMLLSHFGELVNCDVLFAMYAERVGEHLSNEMSECRMLSISLHMR</sequence>
<dbReference type="Proteomes" id="UP000250235">
    <property type="component" value="Unassembled WGS sequence"/>
</dbReference>
<dbReference type="SUPFAM" id="SSF53335">
    <property type="entry name" value="S-adenosyl-L-methionine-dependent methyltransferases"/>
    <property type="match status" value="1"/>
</dbReference>
<accession>A0A2Z7CKW8</accession>
<evidence type="ECO:0000313" key="6">
    <source>
        <dbReference type="EMBL" id="KZV45224.1"/>
    </source>
</evidence>
<keyword evidence="2 6" id="KW-0489">Methyltransferase</keyword>
<keyword evidence="5" id="KW-0460">Magnesium</keyword>
<organism evidence="6 7">
    <name type="scientific">Dorcoceras hygrometricum</name>
    <dbReference type="NCBI Taxonomy" id="472368"/>
    <lineage>
        <taxon>Eukaryota</taxon>
        <taxon>Viridiplantae</taxon>
        <taxon>Streptophyta</taxon>
        <taxon>Embryophyta</taxon>
        <taxon>Tracheophyta</taxon>
        <taxon>Spermatophyta</taxon>
        <taxon>Magnoliopsida</taxon>
        <taxon>eudicotyledons</taxon>
        <taxon>Gunneridae</taxon>
        <taxon>Pentapetalae</taxon>
        <taxon>asterids</taxon>
        <taxon>lamiids</taxon>
        <taxon>Lamiales</taxon>
        <taxon>Gesneriaceae</taxon>
        <taxon>Didymocarpoideae</taxon>
        <taxon>Trichosporeae</taxon>
        <taxon>Loxocarpinae</taxon>
        <taxon>Dorcoceras</taxon>
    </lineage>
</organism>
<evidence type="ECO:0000256" key="1">
    <source>
        <dbReference type="ARBA" id="ARBA00007967"/>
    </source>
</evidence>
<dbReference type="InterPro" id="IPR029063">
    <property type="entry name" value="SAM-dependent_MTases_sf"/>
</dbReference>
<gene>
    <name evidence="6" type="ORF">F511_18546</name>
</gene>
<keyword evidence="3 6" id="KW-0808">Transferase</keyword>
<dbReference type="EMBL" id="KQ996416">
    <property type="protein sequence ID" value="KZV45224.1"/>
    <property type="molecule type" value="Genomic_DNA"/>
</dbReference>